<evidence type="ECO:0000256" key="1">
    <source>
        <dbReference type="ARBA" id="ARBA00010838"/>
    </source>
</evidence>
<dbReference type="GO" id="GO:0008706">
    <property type="term" value="F:6-phospho-beta-glucosidase activity"/>
    <property type="evidence" value="ECO:0007669"/>
    <property type="project" value="UniProtKB-EC"/>
</dbReference>
<dbReference type="Gene3D" id="3.20.20.80">
    <property type="entry name" value="Glycosidases"/>
    <property type="match status" value="1"/>
</dbReference>
<protein>
    <submittedName>
        <fullName evidence="6">6-phospho-beta-glucosidase</fullName>
        <ecNumber evidence="6">3.2.1.86</ecNumber>
    </submittedName>
</protein>
<dbReference type="PANTHER" id="PTHR10353:SF296">
    <property type="entry name" value="6-PHOSPHO-BETA-GLUCOSIDASE"/>
    <property type="match status" value="1"/>
</dbReference>
<dbReference type="PROSITE" id="PS00572">
    <property type="entry name" value="GLYCOSYL_HYDROL_F1_1"/>
    <property type="match status" value="1"/>
</dbReference>
<dbReference type="Pfam" id="PF00232">
    <property type="entry name" value="Glyco_hydro_1"/>
    <property type="match status" value="1"/>
</dbReference>
<evidence type="ECO:0000313" key="6">
    <source>
        <dbReference type="EMBL" id="MBP1906519.1"/>
    </source>
</evidence>
<evidence type="ECO:0000256" key="4">
    <source>
        <dbReference type="RuleBase" id="RU003690"/>
    </source>
</evidence>
<proteinExistence type="inferred from homology"/>
<dbReference type="NCBIfam" id="NF007356">
    <property type="entry name" value="PRK09852.1"/>
    <property type="match status" value="1"/>
</dbReference>
<gene>
    <name evidence="6" type="ORF">J2Z32_003181</name>
</gene>
<evidence type="ECO:0000313" key="7">
    <source>
        <dbReference type="Proteomes" id="UP001519272"/>
    </source>
</evidence>
<comment type="caution">
    <text evidence="6">The sequence shown here is derived from an EMBL/GenBank/DDBJ whole genome shotgun (WGS) entry which is preliminary data.</text>
</comment>
<dbReference type="InterPro" id="IPR018120">
    <property type="entry name" value="Glyco_hydro_1_AS"/>
</dbReference>
<evidence type="ECO:0000256" key="2">
    <source>
        <dbReference type="ARBA" id="ARBA00023295"/>
    </source>
</evidence>
<dbReference type="InterPro" id="IPR001360">
    <property type="entry name" value="Glyco_hydro_1"/>
</dbReference>
<evidence type="ECO:0000256" key="3">
    <source>
        <dbReference type="PROSITE-ProRule" id="PRU10055"/>
    </source>
</evidence>
<keyword evidence="2 5" id="KW-0326">Glycosidase</keyword>
<name>A0ABS4FVH2_9BACL</name>
<dbReference type="PANTHER" id="PTHR10353">
    <property type="entry name" value="GLYCOSYL HYDROLASE"/>
    <property type="match status" value="1"/>
</dbReference>
<comment type="similarity">
    <text evidence="1 4">Belongs to the glycosyl hydrolase 1 family.</text>
</comment>
<dbReference type="InterPro" id="IPR017853">
    <property type="entry name" value="GH"/>
</dbReference>
<dbReference type="NCBIfam" id="NF007158">
    <property type="entry name" value="PRK09593.1"/>
    <property type="match status" value="1"/>
</dbReference>
<evidence type="ECO:0000256" key="5">
    <source>
        <dbReference type="RuleBase" id="RU004468"/>
    </source>
</evidence>
<dbReference type="PROSITE" id="PS00653">
    <property type="entry name" value="GLYCOSYL_HYDROL_F1_2"/>
    <property type="match status" value="1"/>
</dbReference>
<dbReference type="RefSeq" id="WP_210090117.1">
    <property type="nucleotide sequence ID" value="NZ_JAGGKG010000016.1"/>
</dbReference>
<feature type="active site" description="Nucleophile" evidence="3">
    <location>
        <position position="372"/>
    </location>
</feature>
<dbReference type="EC" id="3.2.1.86" evidence="6"/>
<dbReference type="EMBL" id="JAGGKG010000016">
    <property type="protein sequence ID" value="MBP1906519.1"/>
    <property type="molecule type" value="Genomic_DNA"/>
</dbReference>
<organism evidence="6 7">
    <name type="scientific">Paenibacillus turicensis</name>
    <dbReference type="NCBI Taxonomy" id="160487"/>
    <lineage>
        <taxon>Bacteria</taxon>
        <taxon>Bacillati</taxon>
        <taxon>Bacillota</taxon>
        <taxon>Bacilli</taxon>
        <taxon>Bacillales</taxon>
        <taxon>Paenibacillaceae</taxon>
        <taxon>Paenibacillus</taxon>
    </lineage>
</organism>
<dbReference type="InterPro" id="IPR033132">
    <property type="entry name" value="GH_1_N_CS"/>
</dbReference>
<keyword evidence="5 6" id="KW-0378">Hydrolase</keyword>
<dbReference type="PRINTS" id="PR00131">
    <property type="entry name" value="GLHYDRLASE1"/>
</dbReference>
<dbReference type="SUPFAM" id="SSF51445">
    <property type="entry name" value="(Trans)glycosidases"/>
    <property type="match status" value="1"/>
</dbReference>
<reference evidence="6 7" key="1">
    <citation type="submission" date="2021-03" db="EMBL/GenBank/DDBJ databases">
        <title>Genomic Encyclopedia of Type Strains, Phase IV (KMG-IV): sequencing the most valuable type-strain genomes for metagenomic binning, comparative biology and taxonomic classification.</title>
        <authorList>
            <person name="Goeker M."/>
        </authorList>
    </citation>
    <scope>NUCLEOTIDE SEQUENCE [LARGE SCALE GENOMIC DNA]</scope>
    <source>
        <strain evidence="6 7">DSM 14349</strain>
    </source>
</reference>
<keyword evidence="7" id="KW-1185">Reference proteome</keyword>
<accession>A0ABS4FVH2</accession>
<dbReference type="Proteomes" id="UP001519272">
    <property type="component" value="Unassembled WGS sequence"/>
</dbReference>
<sequence>MGLNPNFLWGGATAANQSEGGYNLGNRGLSNVDLLPMGKIREEVMAGKVKMLDFDPNYYYPAKQAIDMYQHYLDDIKLFAEMGFKTYRMSISWTRIFPNGDEETPNEEGLKFYENIFLQLRKYNIEPLVTLAHFDVPVELIKKYGSWRNRKMVALFENYCQTVFTRYKGLVKYWLTFNEINMILHAPFLGAGLVFEDEDHEQQVKYQAVHHQLIASALATKIAHEVDPENKVGCMLAGGNYYPYSCRPEDYAKAIEKDRESFLFIDVQARGAYPNYALKKFQRENIHIIMERGDLELLKSHTVDFISFSYYSSRVVTTDDSVTHETAGNIFKSVKNPYLKSSEWGWQIDPLGLRSALNVMYDRYQKPLFIVENGLGAIDRPDENGNIEDDYRIDYLRQHIKAFKAAVEEDGVELMGYTTWGCIDLVSATKGEMSKRYGFIYVDCDNEGKGTRKRSKKKSFYWYQKVIQSNGEDLD</sequence>